<feature type="non-terminal residue" evidence="2">
    <location>
        <position position="21"/>
    </location>
</feature>
<protein>
    <submittedName>
        <fullName evidence="2">Uncharacterized protein</fullName>
    </submittedName>
</protein>
<evidence type="ECO:0000313" key="3">
    <source>
        <dbReference type="Proteomes" id="UP000887013"/>
    </source>
</evidence>
<dbReference type="Proteomes" id="UP000887013">
    <property type="component" value="Unassembled WGS sequence"/>
</dbReference>
<organism evidence="2 3">
    <name type="scientific">Nephila pilipes</name>
    <name type="common">Giant wood spider</name>
    <name type="synonym">Nephila maculata</name>
    <dbReference type="NCBI Taxonomy" id="299642"/>
    <lineage>
        <taxon>Eukaryota</taxon>
        <taxon>Metazoa</taxon>
        <taxon>Ecdysozoa</taxon>
        <taxon>Arthropoda</taxon>
        <taxon>Chelicerata</taxon>
        <taxon>Arachnida</taxon>
        <taxon>Araneae</taxon>
        <taxon>Araneomorphae</taxon>
        <taxon>Entelegynae</taxon>
        <taxon>Araneoidea</taxon>
        <taxon>Nephilidae</taxon>
        <taxon>Nephila</taxon>
    </lineage>
</organism>
<accession>A0A8X6PHJ5</accession>
<dbReference type="EMBL" id="BMAW01020517">
    <property type="protein sequence ID" value="GFT68557.1"/>
    <property type="molecule type" value="Genomic_DNA"/>
</dbReference>
<comment type="caution">
    <text evidence="2">The sequence shown here is derived from an EMBL/GenBank/DDBJ whole genome shotgun (WGS) entry which is preliminary data.</text>
</comment>
<evidence type="ECO:0000256" key="1">
    <source>
        <dbReference type="SAM" id="MobiDB-lite"/>
    </source>
</evidence>
<dbReference type="AlphaFoldDB" id="A0A8X6PHJ5"/>
<reference evidence="2" key="1">
    <citation type="submission" date="2020-08" db="EMBL/GenBank/DDBJ databases">
        <title>Multicomponent nature underlies the extraordinary mechanical properties of spider dragline silk.</title>
        <authorList>
            <person name="Kono N."/>
            <person name="Nakamura H."/>
            <person name="Mori M."/>
            <person name="Yoshida Y."/>
            <person name="Ohtoshi R."/>
            <person name="Malay A.D."/>
            <person name="Moran D.A.P."/>
            <person name="Tomita M."/>
            <person name="Numata K."/>
            <person name="Arakawa K."/>
        </authorList>
    </citation>
    <scope>NUCLEOTIDE SEQUENCE</scope>
</reference>
<sequence length="21" mass="2434">MGKRPLTPTHVRFGSVDHNQR</sequence>
<feature type="region of interest" description="Disordered" evidence="1">
    <location>
        <begin position="1"/>
        <end position="21"/>
    </location>
</feature>
<evidence type="ECO:0000313" key="2">
    <source>
        <dbReference type="EMBL" id="GFT68557.1"/>
    </source>
</evidence>
<gene>
    <name evidence="2" type="ORF">NPIL_513481</name>
</gene>
<name>A0A8X6PHJ5_NEPPI</name>
<keyword evidence="3" id="KW-1185">Reference proteome</keyword>
<proteinExistence type="predicted"/>